<dbReference type="EMBL" id="FOVE01000014">
    <property type="protein sequence ID" value="SFN65794.1"/>
    <property type="molecule type" value="Genomic_DNA"/>
</dbReference>
<dbReference type="RefSeq" id="WP_091195438.1">
    <property type="nucleotide sequence ID" value="NZ_FOVE01000014.1"/>
</dbReference>
<dbReference type="Proteomes" id="UP000242869">
    <property type="component" value="Unassembled WGS sequence"/>
</dbReference>
<protein>
    <submittedName>
        <fullName evidence="2">Uncharacterized protein</fullName>
    </submittedName>
</protein>
<dbReference type="AlphaFoldDB" id="A0A1I5ATN8"/>
<organism evidence="2 3">
    <name type="scientific">Formivibrio citricus</name>
    <dbReference type="NCBI Taxonomy" id="83765"/>
    <lineage>
        <taxon>Bacteria</taxon>
        <taxon>Pseudomonadati</taxon>
        <taxon>Pseudomonadota</taxon>
        <taxon>Betaproteobacteria</taxon>
        <taxon>Neisseriales</taxon>
        <taxon>Chitinibacteraceae</taxon>
        <taxon>Formivibrio</taxon>
    </lineage>
</organism>
<keyword evidence="3" id="KW-1185">Reference proteome</keyword>
<dbReference type="STRING" id="83765.SAMN05660284_01989"/>
<accession>A0A1I5ATN8</accession>
<sequence length="396" mass="44167">MSNSLHEDALNTIAGQITDGEEPDPDWDEVPEEDEEDVISEAAHPPGFALLLSWLRAERCLQAHGQKGAALIQICAPQAVYESADFEALAWAGGCQLSSASSRRPRKRDSSAASDVQLVLLPPERLEAEAWVARHGAAVRCIGLWCSESAEPLSGVPASRCLKIDLFAEPFRPFLIRHLWQQWSRQAFGEEVALSTQVFEELQSLPREQVLPVLHVLLSEALSGGDLQHLPGLAMVEQTAWLADGGMIWSEPESVREWVLETLCHWWQAQHMTVLRTEEDRLQCVMTWRPPRGIRFELECSVDRFGQLLLVSRSERRFEPERVAVLMGAVNDWNQRAGLCAAVVSEESALLVTLSTTLEFSPGTSRTWARQSLLKAARQICEFWLLSMGVLLEGGL</sequence>
<name>A0A1I5ATN8_9NEIS</name>
<gene>
    <name evidence="2" type="ORF">SAMN05660284_01989</name>
</gene>
<proteinExistence type="predicted"/>
<feature type="region of interest" description="Disordered" evidence="1">
    <location>
        <begin position="13"/>
        <end position="32"/>
    </location>
</feature>
<evidence type="ECO:0000256" key="1">
    <source>
        <dbReference type="SAM" id="MobiDB-lite"/>
    </source>
</evidence>
<evidence type="ECO:0000313" key="2">
    <source>
        <dbReference type="EMBL" id="SFN65794.1"/>
    </source>
</evidence>
<evidence type="ECO:0000313" key="3">
    <source>
        <dbReference type="Proteomes" id="UP000242869"/>
    </source>
</evidence>
<reference evidence="3" key="1">
    <citation type="submission" date="2016-10" db="EMBL/GenBank/DDBJ databases">
        <authorList>
            <person name="Varghese N."/>
            <person name="Submissions S."/>
        </authorList>
    </citation>
    <scope>NUCLEOTIDE SEQUENCE [LARGE SCALE GENOMIC DNA]</scope>
    <source>
        <strain evidence="3">DSM 6150</strain>
    </source>
</reference>
<feature type="compositionally biased region" description="Acidic residues" evidence="1">
    <location>
        <begin position="19"/>
        <end position="32"/>
    </location>
</feature>